<dbReference type="RefSeq" id="WP_069908090.1">
    <property type="nucleotide sequence ID" value="NZ_LAJE02000056.1"/>
</dbReference>
<dbReference type="OrthoDB" id="7950545at2"/>
<protein>
    <submittedName>
        <fullName evidence="2">Uncharacterized protein</fullName>
    </submittedName>
</protein>
<keyword evidence="1" id="KW-1133">Transmembrane helix</keyword>
<dbReference type="EMBL" id="LAJE02000056">
    <property type="protein sequence ID" value="OEO32755.1"/>
    <property type="molecule type" value="Genomic_DNA"/>
</dbReference>
<dbReference type="AlphaFoldDB" id="A0A1E5XVZ3"/>
<gene>
    <name evidence="2" type="ORF">VW23_009925</name>
</gene>
<evidence type="ECO:0000313" key="3">
    <source>
        <dbReference type="Proteomes" id="UP000095463"/>
    </source>
</evidence>
<comment type="caution">
    <text evidence="2">The sequence shown here is derived from an EMBL/GenBank/DDBJ whole genome shotgun (WGS) entry which is preliminary data.</text>
</comment>
<keyword evidence="3" id="KW-1185">Reference proteome</keyword>
<organism evidence="2 3">
    <name type="scientific">Devosia insulae DS-56</name>
    <dbReference type="NCBI Taxonomy" id="1116389"/>
    <lineage>
        <taxon>Bacteria</taxon>
        <taxon>Pseudomonadati</taxon>
        <taxon>Pseudomonadota</taxon>
        <taxon>Alphaproteobacteria</taxon>
        <taxon>Hyphomicrobiales</taxon>
        <taxon>Devosiaceae</taxon>
        <taxon>Devosia</taxon>
    </lineage>
</organism>
<reference evidence="2 3" key="1">
    <citation type="journal article" date="2015" name="Genome Announc.">
        <title>Genome Assemblies of Three Soil-Associated Devosia species: D. insulae, D. limi, and D. soli.</title>
        <authorList>
            <person name="Hassan Y.I."/>
            <person name="Lepp D."/>
            <person name="Zhou T."/>
        </authorList>
    </citation>
    <scope>NUCLEOTIDE SEQUENCE [LARGE SCALE GENOMIC DNA]</scope>
    <source>
        <strain evidence="2 3">DS-56</strain>
    </source>
</reference>
<proteinExistence type="predicted"/>
<name>A0A1E5XVZ3_9HYPH</name>
<accession>A0A1E5XVZ3</accession>
<keyword evidence="1" id="KW-0812">Transmembrane</keyword>
<keyword evidence="1" id="KW-0472">Membrane</keyword>
<evidence type="ECO:0000313" key="2">
    <source>
        <dbReference type="EMBL" id="OEO32755.1"/>
    </source>
</evidence>
<sequence>MPTPRFDLTINLGHVITFGGLLVTMAVGWATFDGRLRAVERTLETATATLVEQVRQGAQLAAVSDRVTRLERVAEAGR</sequence>
<feature type="transmembrane region" description="Helical" evidence="1">
    <location>
        <begin position="12"/>
        <end position="32"/>
    </location>
</feature>
<evidence type="ECO:0000256" key="1">
    <source>
        <dbReference type="SAM" id="Phobius"/>
    </source>
</evidence>
<dbReference type="Proteomes" id="UP000095463">
    <property type="component" value="Unassembled WGS sequence"/>
</dbReference>